<protein>
    <submittedName>
        <fullName evidence="6">Kinase-like domain-containing protein</fullName>
    </submittedName>
</protein>
<evidence type="ECO:0000256" key="2">
    <source>
        <dbReference type="ARBA" id="ARBA00022741"/>
    </source>
</evidence>
<proteinExistence type="predicted"/>
<dbReference type="PROSITE" id="PS50011">
    <property type="entry name" value="PROTEIN_KINASE_DOM"/>
    <property type="match status" value="1"/>
</dbReference>
<dbReference type="InterPro" id="IPR001245">
    <property type="entry name" value="Ser-Thr/Tyr_kinase_cat_dom"/>
</dbReference>
<dbReference type="GO" id="GO:0005524">
    <property type="term" value="F:ATP binding"/>
    <property type="evidence" value="ECO:0007669"/>
    <property type="project" value="UniProtKB-KW"/>
</dbReference>
<keyword evidence="3 6" id="KW-0418">Kinase</keyword>
<dbReference type="InterPro" id="IPR051681">
    <property type="entry name" value="Ser/Thr_Kinases-Pseudokinases"/>
</dbReference>
<name>A0A397SRU9_9GLOM</name>
<reference evidence="6 7" key="1">
    <citation type="submission" date="2018-06" db="EMBL/GenBank/DDBJ databases">
        <title>Comparative genomics reveals the genomic features of Rhizophagus irregularis, R. cerebriforme, R. diaphanum and Gigaspora rosea, and their symbiotic lifestyle signature.</title>
        <authorList>
            <person name="Morin E."/>
            <person name="San Clemente H."/>
            <person name="Chen E.C.H."/>
            <person name="De La Providencia I."/>
            <person name="Hainaut M."/>
            <person name="Kuo A."/>
            <person name="Kohler A."/>
            <person name="Murat C."/>
            <person name="Tang N."/>
            <person name="Roy S."/>
            <person name="Loubradou J."/>
            <person name="Henrissat B."/>
            <person name="Grigoriev I.V."/>
            <person name="Corradi N."/>
            <person name="Roux C."/>
            <person name="Martin F.M."/>
        </authorList>
    </citation>
    <scope>NUCLEOTIDE SEQUENCE [LARGE SCALE GENOMIC DNA]</scope>
    <source>
        <strain evidence="6 7">DAOM 227022</strain>
    </source>
</reference>
<dbReference type="Pfam" id="PF07714">
    <property type="entry name" value="PK_Tyr_Ser-Thr"/>
    <property type="match status" value="1"/>
</dbReference>
<dbReference type="AlphaFoldDB" id="A0A397SRU9"/>
<dbReference type="EMBL" id="QKYT01000347">
    <property type="protein sequence ID" value="RIA86745.1"/>
    <property type="molecule type" value="Genomic_DNA"/>
</dbReference>
<dbReference type="InterPro" id="IPR011009">
    <property type="entry name" value="Kinase-like_dom_sf"/>
</dbReference>
<keyword evidence="7" id="KW-1185">Reference proteome</keyword>
<dbReference type="Gene3D" id="1.10.510.10">
    <property type="entry name" value="Transferase(Phosphotransferase) domain 1"/>
    <property type="match status" value="1"/>
</dbReference>
<evidence type="ECO:0000256" key="4">
    <source>
        <dbReference type="ARBA" id="ARBA00022840"/>
    </source>
</evidence>
<dbReference type="Proteomes" id="UP000265703">
    <property type="component" value="Unassembled WGS sequence"/>
</dbReference>
<keyword evidence="2" id="KW-0547">Nucleotide-binding</keyword>
<organism evidence="6 7">
    <name type="scientific">Glomus cerebriforme</name>
    <dbReference type="NCBI Taxonomy" id="658196"/>
    <lineage>
        <taxon>Eukaryota</taxon>
        <taxon>Fungi</taxon>
        <taxon>Fungi incertae sedis</taxon>
        <taxon>Mucoromycota</taxon>
        <taxon>Glomeromycotina</taxon>
        <taxon>Glomeromycetes</taxon>
        <taxon>Glomerales</taxon>
        <taxon>Glomeraceae</taxon>
        <taxon>Glomus</taxon>
    </lineage>
</organism>
<comment type="caution">
    <text evidence="6">The sequence shown here is derived from an EMBL/GenBank/DDBJ whole genome shotgun (WGS) entry which is preliminary data.</text>
</comment>
<accession>A0A397SRU9</accession>
<sequence>MWGPIDIHSNNIIHKDYHSGSIFIKSEMNAVTGVFGISKSAIDDDDNEIYGIISDIYSFGMDMRELITGRRPFWDKIHDTNLVIEICDGLRPSIVTNAPEGYIDLMKECWHLIQIKGPTAIELK</sequence>
<dbReference type="PANTHER" id="PTHR44329:SF288">
    <property type="entry name" value="MITOGEN-ACTIVATED PROTEIN KINASE KINASE KINASE 20"/>
    <property type="match status" value="1"/>
</dbReference>
<dbReference type="OrthoDB" id="544350at2759"/>
<evidence type="ECO:0000256" key="3">
    <source>
        <dbReference type="ARBA" id="ARBA00022777"/>
    </source>
</evidence>
<keyword evidence="1" id="KW-0808">Transferase</keyword>
<feature type="domain" description="Protein kinase" evidence="5">
    <location>
        <begin position="1"/>
        <end position="124"/>
    </location>
</feature>
<gene>
    <name evidence="6" type="ORF">C1645_828811</name>
</gene>
<dbReference type="SUPFAM" id="SSF56112">
    <property type="entry name" value="Protein kinase-like (PK-like)"/>
    <property type="match status" value="1"/>
</dbReference>
<keyword evidence="4" id="KW-0067">ATP-binding</keyword>
<evidence type="ECO:0000259" key="5">
    <source>
        <dbReference type="PROSITE" id="PS50011"/>
    </source>
</evidence>
<evidence type="ECO:0000313" key="6">
    <source>
        <dbReference type="EMBL" id="RIA86745.1"/>
    </source>
</evidence>
<dbReference type="GO" id="GO:0004674">
    <property type="term" value="F:protein serine/threonine kinase activity"/>
    <property type="evidence" value="ECO:0007669"/>
    <property type="project" value="TreeGrafter"/>
</dbReference>
<dbReference type="InterPro" id="IPR000719">
    <property type="entry name" value="Prot_kinase_dom"/>
</dbReference>
<evidence type="ECO:0000256" key="1">
    <source>
        <dbReference type="ARBA" id="ARBA00022679"/>
    </source>
</evidence>
<dbReference type="STRING" id="658196.A0A397SRU9"/>
<dbReference type="PANTHER" id="PTHR44329">
    <property type="entry name" value="SERINE/THREONINE-PROTEIN KINASE TNNI3K-RELATED"/>
    <property type="match status" value="1"/>
</dbReference>
<evidence type="ECO:0000313" key="7">
    <source>
        <dbReference type="Proteomes" id="UP000265703"/>
    </source>
</evidence>